<organism evidence="6 7">
    <name type="scientific">Burkholderia pyrrocinia</name>
    <name type="common">Pseudomonas pyrrocinia</name>
    <dbReference type="NCBI Taxonomy" id="60550"/>
    <lineage>
        <taxon>Bacteria</taxon>
        <taxon>Pseudomonadati</taxon>
        <taxon>Pseudomonadota</taxon>
        <taxon>Betaproteobacteria</taxon>
        <taxon>Burkholderiales</taxon>
        <taxon>Burkholderiaceae</taxon>
        <taxon>Burkholderia</taxon>
        <taxon>Burkholderia cepacia complex</taxon>
    </lineage>
</organism>
<feature type="compositionally biased region" description="Basic and acidic residues" evidence="1">
    <location>
        <begin position="268"/>
        <end position="282"/>
    </location>
</feature>
<accession>A0A318HYV0</accession>
<reference evidence="6 7" key="1">
    <citation type="submission" date="2018-05" db="EMBL/GenBank/DDBJ databases">
        <title>Comparative genomics of bacterial root endophytes of switchgrass collected from native prairies over two seasons.</title>
        <authorList>
            <person name="Tang Y."/>
        </authorList>
    </citation>
    <scope>NUCLEOTIDE SEQUENCE [LARGE SCALE GENOMIC DNA]</scope>
    <source>
        <strain evidence="6 7">NFIX32</strain>
    </source>
</reference>
<feature type="transmembrane region" description="Helical" evidence="2">
    <location>
        <begin position="69"/>
        <end position="89"/>
    </location>
</feature>
<evidence type="ECO:0000259" key="4">
    <source>
        <dbReference type="Pfam" id="PF06761"/>
    </source>
</evidence>
<gene>
    <name evidence="6" type="ORF">NA66_10346</name>
</gene>
<comment type="caution">
    <text evidence="6">The sequence shown here is derived from an EMBL/GenBank/DDBJ whole genome shotgun (WGS) entry which is preliminary data.</text>
</comment>
<evidence type="ECO:0000259" key="3">
    <source>
        <dbReference type="Pfam" id="PF06744"/>
    </source>
</evidence>
<dbReference type="NCBIfam" id="TIGR03348">
    <property type="entry name" value="VI_IcmF"/>
    <property type="match status" value="1"/>
</dbReference>
<dbReference type="InterPro" id="IPR017731">
    <property type="entry name" value="TssM1-like"/>
</dbReference>
<feature type="region of interest" description="Disordered" evidence="1">
    <location>
        <begin position="1296"/>
        <end position="1317"/>
    </location>
</feature>
<feature type="domain" description="IcmF-related" evidence="4">
    <location>
        <begin position="603"/>
        <end position="913"/>
    </location>
</feature>
<dbReference type="Pfam" id="PF14331">
    <property type="entry name" value="IcmF-related_N"/>
    <property type="match status" value="1"/>
</dbReference>
<feature type="region of interest" description="Disordered" evidence="1">
    <location>
        <begin position="252"/>
        <end position="282"/>
    </location>
</feature>
<feature type="transmembrane region" description="Helical" evidence="2">
    <location>
        <begin position="539"/>
        <end position="557"/>
    </location>
</feature>
<keyword evidence="2" id="KW-1133">Transmembrane helix</keyword>
<feature type="domain" description="Type VI secretion system IcmF C-terminal" evidence="3">
    <location>
        <begin position="1165"/>
        <end position="1268"/>
    </location>
</feature>
<proteinExistence type="predicted"/>
<protein>
    <submittedName>
        <fullName evidence="6">Type VI secretion system protein ImpL</fullName>
    </submittedName>
</protein>
<keyword evidence="2" id="KW-0812">Transmembrane</keyword>
<name>A0A318HYV0_BURPY</name>
<dbReference type="PANTHER" id="PTHR36153">
    <property type="entry name" value="INNER MEMBRANE PROTEIN-RELATED"/>
    <property type="match status" value="1"/>
</dbReference>
<dbReference type="RefSeq" id="WP_072444930.1">
    <property type="nucleotide sequence ID" value="NZ_QJJY01000034.1"/>
</dbReference>
<sequence>MKKILSFLRSRHLWAIVTVIAAMAVIWFAGPLVSFGGLHPLASVGIRLTLIALVLSAWILWLIDWSTSIVIVALLCLAIWHTFPLLTLAGKPLFASVMVRVLAMAGVVLVYAVSMSLRWWGRMRRHPSELRRLLRLGKRGARPLAASRLTTIEDMARAAITQLKARRGGTHGLARLFQWPAYLYDVPWYVVLGSKGSGKTTALLNAGLVFPLDAQLQHSLAPDDARALPGWRLTNEAVLIDTAGHYVQHGTSRYSLTTEPPEASNDGQPEKRPTDSGGLRRDSDAAEWKGFLRLLRRIRPRLPLNGVLLTIDVAALTHTDLDVRTAESRALRARLEEMETEFGIGFPVWLIVTKMDRLPGFTGYFASLGERQRAQIWGVTLQFDPEARMDDVTRTELNLLATRLADGVSGLLRNETDLARRRQLAMLPEAFTALTEPLADLIGQVFAAADDGAQTVPHALFRGVYLTSAGQTGQPVAAEHQTLLQRMTGASGSQWPRPRGERSETSYFLRDLLPGVVFREGHLARPNRNREHRVRLQRWLGHSLVWVIAAGLCTSLWNSFVAERASLGTLAHKTRTLAALLARSDLSANPERVPMMLDSANALLRDTTHLANDSEVAFRLGTDRLNMIESDSRHVYEALSEQVVLPQIVRRMEEMIKSAAASGDAKAAYDALRVYLMLHDRARFNANDVRMWVLDDWARHDSAAMFGGRATMIGHVQRLFSEEHVVQSPLSRNEGMIQRARAFLDGSNPTDRLYQRAMASMSKDAPREFSLLHVVGPQAGAVFTRASGAPLSSGVPGIYTLEGYRAVFSKRLPEFLQVASEDDAWVMGRRTLDDFAKNPVGASNVSNRNGDALLTAITRQYLSEYAQQWDAFLDDIRVVSGTSLAFNLTVLRALAAPDSPLTRLARAAANETTLTRPMAKPDGSFLEKATEAVNQQAERILGPRASEQVERELVDNRFAALREVVTGHADARSETQLAGASVSKTGLDGVTGLLNDYYKTLTISDNALLNNSMPPVSENAAKLKMTADTMPAPVRAVLHQLAVDGSRGVNQGIGQLLSRQMQAAVADTCRMTIEGNYPFAPDSTRDVGIDDFTRMFAQGGVIDDFFMKTLAPFVDTAAKPWRYGTLPGATEPVQGPDLEPFEHAKAIRDIFFSDPDRKNPSWKADIRFPELDPTIMSLSLDIDGQVTLYRHGPVTPFTVTWPGPRGGFRAQISASPRIRPDTSTIAADGPWALMRLLRKGHVVEAATPGLTRVAFSFDGRQAVLDIASAGTVANPLTSDVLTTFRCPGTMAVFNLPDSGPPPGLPRGGLPVANKGGL</sequence>
<keyword evidence="2" id="KW-0472">Membrane</keyword>
<evidence type="ECO:0000313" key="7">
    <source>
        <dbReference type="Proteomes" id="UP000247755"/>
    </source>
</evidence>
<dbReference type="Pfam" id="PF06761">
    <property type="entry name" value="IcmF-related"/>
    <property type="match status" value="1"/>
</dbReference>
<dbReference type="InterPro" id="IPR025743">
    <property type="entry name" value="TssM1_N"/>
</dbReference>
<dbReference type="Proteomes" id="UP000247755">
    <property type="component" value="Unassembled WGS sequence"/>
</dbReference>
<dbReference type="EMBL" id="QJJY01000034">
    <property type="protein sequence ID" value="PXX23522.1"/>
    <property type="molecule type" value="Genomic_DNA"/>
</dbReference>
<dbReference type="InterPro" id="IPR009612">
    <property type="entry name" value="IcmF-rel"/>
</dbReference>
<dbReference type="PANTHER" id="PTHR36153:SF1">
    <property type="entry name" value="TYPE VI SECRETION SYSTEM COMPONENT TSSM1"/>
    <property type="match status" value="1"/>
</dbReference>
<evidence type="ECO:0000313" key="6">
    <source>
        <dbReference type="EMBL" id="PXX23522.1"/>
    </source>
</evidence>
<feature type="transmembrane region" description="Helical" evidence="2">
    <location>
        <begin position="41"/>
        <end position="62"/>
    </location>
</feature>
<evidence type="ECO:0000256" key="2">
    <source>
        <dbReference type="SAM" id="Phobius"/>
    </source>
</evidence>
<feature type="transmembrane region" description="Helical" evidence="2">
    <location>
        <begin position="12"/>
        <end position="29"/>
    </location>
</feature>
<feature type="transmembrane region" description="Helical" evidence="2">
    <location>
        <begin position="101"/>
        <end position="121"/>
    </location>
</feature>
<evidence type="ECO:0000256" key="1">
    <source>
        <dbReference type="SAM" id="MobiDB-lite"/>
    </source>
</evidence>
<evidence type="ECO:0000259" key="5">
    <source>
        <dbReference type="Pfam" id="PF14331"/>
    </source>
</evidence>
<dbReference type="InterPro" id="IPR053156">
    <property type="entry name" value="T6SS_TssM-like"/>
</dbReference>
<dbReference type="Pfam" id="PF06744">
    <property type="entry name" value="IcmF_C"/>
    <property type="match status" value="1"/>
</dbReference>
<feature type="domain" description="Type VI secretion system component TssM1 N-terminal" evidence="5">
    <location>
        <begin position="283"/>
        <end position="543"/>
    </location>
</feature>
<dbReference type="InterPro" id="IPR010623">
    <property type="entry name" value="IcmF_C"/>
</dbReference>